<dbReference type="EMBL" id="ABDG02000027">
    <property type="protein sequence ID" value="EHK41919.1"/>
    <property type="molecule type" value="Genomic_DNA"/>
</dbReference>
<dbReference type="PROSITE" id="PS00028">
    <property type="entry name" value="ZINC_FINGER_C2H2_1"/>
    <property type="match status" value="2"/>
</dbReference>
<evidence type="ECO:0000256" key="6">
    <source>
        <dbReference type="SAM" id="MobiDB-lite"/>
    </source>
</evidence>
<dbReference type="Pfam" id="PF17682">
    <property type="entry name" value="Tau95_N"/>
    <property type="match status" value="1"/>
</dbReference>
<feature type="region of interest" description="Disordered" evidence="6">
    <location>
        <begin position="506"/>
        <end position="553"/>
    </location>
</feature>
<keyword evidence="5" id="KW-0863">Zinc-finger</keyword>
<dbReference type="GO" id="GO:0001003">
    <property type="term" value="F:RNA polymerase III type 2 promoter sequence-specific DNA binding"/>
    <property type="evidence" value="ECO:0007669"/>
    <property type="project" value="TreeGrafter"/>
</dbReference>
<dbReference type="InterPro" id="IPR042536">
    <property type="entry name" value="TFIIIC_tauA_Sfc1"/>
</dbReference>
<dbReference type="OMA" id="KEDHIHC"/>
<dbReference type="InterPro" id="IPR013087">
    <property type="entry name" value="Znf_C2H2_type"/>
</dbReference>
<protein>
    <recommendedName>
        <fullName evidence="7">C2H2-type domain-containing protein</fullName>
    </recommendedName>
</protein>
<dbReference type="InterPro" id="IPR040454">
    <property type="entry name" value="TF_IIIC_Tfc1/Sfc1"/>
</dbReference>
<keyword evidence="5" id="KW-0479">Metal-binding</keyword>
<dbReference type="GO" id="GO:0001002">
    <property type="term" value="F:RNA polymerase III type 1 promoter sequence-specific DNA binding"/>
    <property type="evidence" value="ECO:0007669"/>
    <property type="project" value="TreeGrafter"/>
</dbReference>
<dbReference type="InterPro" id="IPR019136">
    <property type="entry name" value="TF_IIIC_su-5_HTH"/>
</dbReference>
<dbReference type="GO" id="GO:0006384">
    <property type="term" value="P:transcription initiation at RNA polymerase III promoter"/>
    <property type="evidence" value="ECO:0007669"/>
    <property type="project" value="InterPro"/>
</dbReference>
<sequence>MASSRQVAGDGVGSQGARETENGAPRYAIPRRDLTAVEIPAVVENIDRAVRAFGRVPSLRHVLDPLRNSVPLYINPEEPFCPPIMSHNARSHNVVLKVTVPKRTGRKRKRGTNEPWQGDVDFQGIDPSAPASENVRSIGRHDDPRLLRRKLEDNVGKYHVEAAGLIKHTHRFRGLADFYWDMDKSSFAQRFVDQVLPGDVEKIKDFKFTPGIDQGSNVDIIPPPIFTHMSLPFNYFYSQNPYVRLTEDGGTVNTTAVKQVGHFIGTEDAAPAGPQIPPDMTDPRMVEVIAQLEEAFAYRPVWTRRSLLNHLAGKLRNWNELKKYLNYAAYQFKGGPWRDGVVPYGIDPRTDPKYRIYQTLMFKLPKQKRARKDQTWQSLRRAQMGRTKEFVEELSASHTFDGETYHTDGKVWQVCDITDPLLRELLDNAEVRPTWDVSSGWYHGGLWAKVKAIMKTKLVAIQFGRQLTKEDFAPTLQCGDQTPVRTTSATFHLPLPNLHLTNEELTQLRGREPSKKKSQVYNVRVRPRTRRPDADTEEQSVVTSHDANADADINAEAEAASILGRMDSHSEGSEAGSDADDDDDDENENGSEEEDGMDRTAFERDEDDEDGFGELEDEETALPSQVTNNMNSDIDPFPDSEFFCGHCHKSFDAWEDLLRHKGQQRNDDKEDHIHCKICGRDYKTLAGEMLHMQAEHPLEQNLDCPGCGRGPFKRLSNLIHHIERGFCPRLDTTTLDQLREEKLEFPRRLEQLTQEKVKGNYMNYMPSAAANSTVSAWYVDKEPEAFEMVEEDFPALATAKDTRIEPTKADTSNKLDLCSGEINDKKGKQPFSFDLPLRPAQNQQTPTQVSTLPAFKSGITTVVAGMDPDDPYNPSFNAASCYCSITERFNCPKRLCGKTFKKAGGLIAHLKSPVHGNRKYRCPSCLKIFKTLTGITSHAEAKSSKCQIQDTAQYEMFMDQLTAGMVDIERTRFQGGSIIYKTSEQMKQKLRGKPIEEKDKYPTDTKDGRDSYW</sequence>
<comment type="caution">
    <text evidence="8">The sequence shown here is derived from an EMBL/GenBank/DDBJ whole genome shotgun (WGS) entry which is preliminary data.</text>
</comment>
<gene>
    <name evidence="8" type="ORF">TRIATDRAFT_229209</name>
</gene>
<dbReference type="PROSITE" id="PS50157">
    <property type="entry name" value="ZINC_FINGER_C2H2_2"/>
    <property type="match status" value="1"/>
</dbReference>
<dbReference type="STRING" id="452589.G9P475"/>
<feature type="region of interest" description="Disordered" evidence="6">
    <location>
        <begin position="989"/>
        <end position="1013"/>
    </location>
</feature>
<dbReference type="SMART" id="SM00355">
    <property type="entry name" value="ZnF_C2H2"/>
    <property type="match status" value="4"/>
</dbReference>
<proteinExistence type="predicted"/>
<feature type="domain" description="C2H2-type" evidence="7">
    <location>
        <begin position="889"/>
        <end position="920"/>
    </location>
</feature>
<evidence type="ECO:0000256" key="5">
    <source>
        <dbReference type="PROSITE-ProRule" id="PRU00042"/>
    </source>
</evidence>
<feature type="region of interest" description="Disordered" evidence="6">
    <location>
        <begin position="102"/>
        <end position="140"/>
    </location>
</feature>
<feature type="compositionally biased region" description="Acidic residues" evidence="6">
    <location>
        <begin position="577"/>
        <end position="596"/>
    </location>
</feature>
<keyword evidence="2" id="KW-0238">DNA-binding</keyword>
<keyword evidence="3" id="KW-0804">Transcription</keyword>
<evidence type="ECO:0000313" key="9">
    <source>
        <dbReference type="Proteomes" id="UP000005426"/>
    </source>
</evidence>
<dbReference type="GO" id="GO:0005634">
    <property type="term" value="C:nucleus"/>
    <property type="evidence" value="ECO:0007669"/>
    <property type="project" value="UniProtKB-SubCell"/>
</dbReference>
<dbReference type="Gene3D" id="3.30.160.60">
    <property type="entry name" value="Classic Zinc Finger"/>
    <property type="match status" value="2"/>
</dbReference>
<feature type="compositionally biased region" description="Basic and acidic residues" evidence="6">
    <location>
        <begin position="993"/>
        <end position="1013"/>
    </location>
</feature>
<keyword evidence="4" id="KW-0539">Nucleus</keyword>
<dbReference type="Gene3D" id="3.30.200.160">
    <property type="entry name" value="TFIIIC, subcomplex tauA, subunit Sfc1, barrel domain"/>
    <property type="match status" value="1"/>
</dbReference>
<feature type="region of interest" description="Disordered" evidence="6">
    <location>
        <begin position="566"/>
        <end position="633"/>
    </location>
</feature>
<dbReference type="GO" id="GO:0000127">
    <property type="term" value="C:transcription factor TFIIIC complex"/>
    <property type="evidence" value="ECO:0007669"/>
    <property type="project" value="InterPro"/>
</dbReference>
<dbReference type="GO" id="GO:0008270">
    <property type="term" value="F:zinc ion binding"/>
    <property type="evidence" value="ECO:0007669"/>
    <property type="project" value="UniProtKB-KW"/>
</dbReference>
<dbReference type="Pfam" id="PF09734">
    <property type="entry name" value="Tau95"/>
    <property type="match status" value="1"/>
</dbReference>
<dbReference type="eggNOG" id="KOG2473">
    <property type="taxonomic scope" value="Eukaryota"/>
</dbReference>
<feature type="region of interest" description="Disordered" evidence="6">
    <location>
        <begin position="1"/>
        <end position="27"/>
    </location>
</feature>
<organism evidence="8 9">
    <name type="scientific">Hypocrea atroviridis (strain ATCC 20476 / IMI 206040)</name>
    <name type="common">Trichoderma atroviride</name>
    <dbReference type="NCBI Taxonomy" id="452589"/>
    <lineage>
        <taxon>Eukaryota</taxon>
        <taxon>Fungi</taxon>
        <taxon>Dikarya</taxon>
        <taxon>Ascomycota</taxon>
        <taxon>Pezizomycotina</taxon>
        <taxon>Sordariomycetes</taxon>
        <taxon>Hypocreomycetidae</taxon>
        <taxon>Hypocreales</taxon>
        <taxon>Hypocreaceae</taxon>
        <taxon>Trichoderma</taxon>
    </lineage>
</organism>
<name>G9P475_HYPAI</name>
<accession>G9P475</accession>
<dbReference type="InterPro" id="IPR041499">
    <property type="entry name" value="Tfc1/Sfc1_N"/>
</dbReference>
<evidence type="ECO:0000259" key="7">
    <source>
        <dbReference type="PROSITE" id="PS50157"/>
    </source>
</evidence>
<dbReference type="AlphaFoldDB" id="G9P475"/>
<evidence type="ECO:0000256" key="2">
    <source>
        <dbReference type="ARBA" id="ARBA00023125"/>
    </source>
</evidence>
<evidence type="ECO:0000256" key="4">
    <source>
        <dbReference type="ARBA" id="ARBA00023242"/>
    </source>
</evidence>
<comment type="subcellular location">
    <subcellularLocation>
        <location evidence="1">Nucleus</location>
    </subcellularLocation>
</comment>
<feature type="compositionally biased region" description="Acidic residues" evidence="6">
    <location>
        <begin position="604"/>
        <end position="620"/>
    </location>
</feature>
<feature type="compositionally biased region" description="Polar residues" evidence="6">
    <location>
        <begin position="622"/>
        <end position="632"/>
    </location>
</feature>
<evidence type="ECO:0000256" key="3">
    <source>
        <dbReference type="ARBA" id="ARBA00023163"/>
    </source>
</evidence>
<dbReference type="OrthoDB" id="5598268at2759"/>
<dbReference type="HOGENOM" id="CLU_302861_0_0_1"/>
<evidence type="ECO:0000313" key="8">
    <source>
        <dbReference type="EMBL" id="EHK41919.1"/>
    </source>
</evidence>
<reference evidence="8 9" key="1">
    <citation type="journal article" date="2011" name="Genome Biol.">
        <title>Comparative genome sequence analysis underscores mycoparasitism as the ancestral life style of Trichoderma.</title>
        <authorList>
            <person name="Kubicek C.P."/>
            <person name="Herrera-Estrella A."/>
            <person name="Seidl-Seiboth V."/>
            <person name="Martinez D.A."/>
            <person name="Druzhinina I.S."/>
            <person name="Thon M."/>
            <person name="Zeilinger S."/>
            <person name="Casas-Flores S."/>
            <person name="Horwitz B.A."/>
            <person name="Mukherjee P.K."/>
            <person name="Mukherjee M."/>
            <person name="Kredics L."/>
            <person name="Alcaraz L.D."/>
            <person name="Aerts A."/>
            <person name="Antal Z."/>
            <person name="Atanasova L."/>
            <person name="Cervantes-Badillo M.G."/>
            <person name="Challacombe J."/>
            <person name="Chertkov O."/>
            <person name="McCluskey K."/>
            <person name="Coulpier F."/>
            <person name="Deshpande N."/>
            <person name="von Doehren H."/>
            <person name="Ebbole D.J."/>
            <person name="Esquivel-Naranjo E.U."/>
            <person name="Fekete E."/>
            <person name="Flipphi M."/>
            <person name="Glaser F."/>
            <person name="Gomez-Rodriguez E.Y."/>
            <person name="Gruber S."/>
            <person name="Han C."/>
            <person name="Henrissat B."/>
            <person name="Hermosa R."/>
            <person name="Hernandez-Onate M."/>
            <person name="Karaffa L."/>
            <person name="Kosti I."/>
            <person name="Le Crom S."/>
            <person name="Lindquist E."/>
            <person name="Lucas S."/>
            <person name="Luebeck M."/>
            <person name="Luebeck P.S."/>
            <person name="Margeot A."/>
            <person name="Metz B."/>
            <person name="Misra M."/>
            <person name="Nevalainen H."/>
            <person name="Omann M."/>
            <person name="Packer N."/>
            <person name="Perrone G."/>
            <person name="Uresti-Rivera E.E."/>
            <person name="Salamov A."/>
            <person name="Schmoll M."/>
            <person name="Seiboth B."/>
            <person name="Shapiro H."/>
            <person name="Sukno S."/>
            <person name="Tamayo-Ramos J.A."/>
            <person name="Tisch D."/>
            <person name="Wiest A."/>
            <person name="Wilkinson H.H."/>
            <person name="Zhang M."/>
            <person name="Coutinho P.M."/>
            <person name="Kenerley C.M."/>
            <person name="Monte E."/>
            <person name="Baker S.E."/>
            <person name="Grigoriev I.V."/>
        </authorList>
    </citation>
    <scope>NUCLEOTIDE SEQUENCE [LARGE SCALE GENOMIC DNA]</scope>
    <source>
        <strain evidence="9">ATCC 20476 / IMI 206040</strain>
    </source>
</reference>
<dbReference type="PANTHER" id="PTHR13230">
    <property type="entry name" value="GENERAL TRANSCRIPTION FACTOR IIIC, POLYPEPTIDE 5"/>
    <property type="match status" value="1"/>
</dbReference>
<dbReference type="Pfam" id="PF00096">
    <property type="entry name" value="zf-C2H2"/>
    <property type="match status" value="1"/>
</dbReference>
<dbReference type="Proteomes" id="UP000005426">
    <property type="component" value="Unassembled WGS sequence"/>
</dbReference>
<keyword evidence="9" id="KW-1185">Reference proteome</keyword>
<keyword evidence="5" id="KW-0862">Zinc</keyword>
<evidence type="ECO:0000256" key="1">
    <source>
        <dbReference type="ARBA" id="ARBA00004123"/>
    </source>
</evidence>
<dbReference type="PANTHER" id="PTHR13230:SF5">
    <property type="entry name" value="GENERAL TRANSCRIPTION FACTOR 3C POLYPEPTIDE 5"/>
    <property type="match status" value="1"/>
</dbReference>